<organism evidence="1">
    <name type="scientific">Nostoc sp. 'cyanobiont of Peltigera austroamericana'</name>
    <dbReference type="NCBI Taxonomy" id="2490866"/>
    <lineage>
        <taxon>Bacteria</taxon>
        <taxon>Bacillati</taxon>
        <taxon>Cyanobacteriota</taxon>
        <taxon>Cyanophyceae</taxon>
        <taxon>Nostocales</taxon>
        <taxon>Nostocaceae</taxon>
        <taxon>Nostoc</taxon>
        <taxon>Nostoc cyanobionts</taxon>
    </lineage>
</organism>
<evidence type="ECO:0000313" key="1">
    <source>
        <dbReference type="EMBL" id="AZB51837.1"/>
    </source>
</evidence>
<proteinExistence type="predicted"/>
<reference evidence="1" key="1">
    <citation type="journal article" date="2018" name="Taxon">
        <title>Species delimitation at a global scale reveals high species richness with complex biogeography and patterns of symbiont association in Peltigera section Peltigera (lichenized Ascomycota: Lecanoromycetes).</title>
        <authorList>
            <person name="Magain N."/>
            <person name="Truong C."/>
            <person name="Goward T."/>
            <person name="Niu D."/>
            <person name="Goffinet B."/>
            <person name="Serusiaux E."/>
            <person name="Vitikainen O."/>
            <person name="Lutzoni F."/>
            <person name="Miadlikowska J."/>
        </authorList>
    </citation>
    <scope>NUCLEOTIDE SEQUENCE</scope>
    <source>
        <strain evidence="1">P0054</strain>
    </source>
</reference>
<dbReference type="EMBL" id="MH770749">
    <property type="protein sequence ID" value="AZB51837.1"/>
    <property type="molecule type" value="Genomic_DNA"/>
</dbReference>
<name>A0A3G6VD43_9NOSO</name>
<sequence>LAVACELWKEIKFEFEAMDTV</sequence>
<gene>
    <name evidence="1" type="primary">rbcL</name>
</gene>
<protein>
    <submittedName>
        <fullName evidence="1">Ribulose-1,5-bisphosphate carboxylase/oxygenase large subunit</fullName>
    </submittedName>
</protein>
<accession>A0A3G6VD43</accession>
<dbReference type="AlphaFoldDB" id="A0A3G6VD43"/>
<feature type="non-terminal residue" evidence="1">
    <location>
        <position position="1"/>
    </location>
</feature>